<evidence type="ECO:0000256" key="2">
    <source>
        <dbReference type="ARBA" id="ARBA00010790"/>
    </source>
</evidence>
<dbReference type="GO" id="GO:0050660">
    <property type="term" value="F:flavin adenine dinucleotide binding"/>
    <property type="evidence" value="ECO:0007669"/>
    <property type="project" value="InterPro"/>
</dbReference>
<reference evidence="6" key="1">
    <citation type="journal article" date="2017" name="Nat. Microbiol.">
        <title>Global analysis of biosynthetic gene clusters reveals vast potential of secondary metabolite production in Penicillium species.</title>
        <authorList>
            <person name="Nielsen J.C."/>
            <person name="Grijseels S."/>
            <person name="Prigent S."/>
            <person name="Ji B."/>
            <person name="Dainat J."/>
            <person name="Nielsen K.F."/>
            <person name="Frisvad J.C."/>
            <person name="Workman M."/>
            <person name="Nielsen J."/>
        </authorList>
    </citation>
    <scope>NUCLEOTIDE SEQUENCE [LARGE SCALE GENOMIC DNA]</scope>
    <source>
        <strain evidence="6">IBT 31811</strain>
    </source>
</reference>
<evidence type="ECO:0000313" key="5">
    <source>
        <dbReference type="EMBL" id="OQD81353.1"/>
    </source>
</evidence>
<evidence type="ECO:0000256" key="3">
    <source>
        <dbReference type="ARBA" id="ARBA00022512"/>
    </source>
</evidence>
<evidence type="ECO:0000259" key="4">
    <source>
        <dbReference type="Pfam" id="PF05199"/>
    </source>
</evidence>
<dbReference type="Proteomes" id="UP000191672">
    <property type="component" value="Unassembled WGS sequence"/>
</dbReference>
<feature type="domain" description="Glucose-methanol-choline oxidoreductase C-terminal" evidence="4">
    <location>
        <begin position="8"/>
        <end position="121"/>
    </location>
</feature>
<dbReference type="InterPro" id="IPR036188">
    <property type="entry name" value="FAD/NAD-bd_sf"/>
</dbReference>
<dbReference type="AlphaFoldDB" id="A0A1V6PWL1"/>
<sequence>MVDLVRPISEGGEVTLNSADALQQPNINLNYFNDELDIIAIREGIRYSYDVLVKGEGFKDIIEEEYPWEMPLDDDEMMKKTQGVVDPILKVHGIKNLRVADASVMPVIPDCRIQNSVYMVAEKGADLIKADHKDL</sequence>
<name>A0A1V6PWL1_9EURO</name>
<comment type="subcellular location">
    <subcellularLocation>
        <location evidence="1">Secreted</location>
        <location evidence="1">Cell wall</location>
    </subcellularLocation>
</comment>
<dbReference type="STRING" id="416450.A0A1V6PWL1"/>
<dbReference type="SUPFAM" id="SSF51905">
    <property type="entry name" value="FAD/NAD(P)-binding domain"/>
    <property type="match status" value="1"/>
</dbReference>
<accession>A0A1V6PWL1</accession>
<keyword evidence="6" id="KW-1185">Reference proteome</keyword>
<dbReference type="Gene3D" id="3.50.50.60">
    <property type="entry name" value="FAD/NAD(P)-binding domain"/>
    <property type="match status" value="1"/>
</dbReference>
<protein>
    <recommendedName>
        <fullName evidence="4">Glucose-methanol-choline oxidoreductase C-terminal domain-containing protein</fullName>
    </recommendedName>
</protein>
<dbReference type="PANTHER" id="PTHR11552">
    <property type="entry name" value="GLUCOSE-METHANOL-CHOLINE GMC OXIDOREDUCTASE"/>
    <property type="match status" value="1"/>
</dbReference>
<dbReference type="InterPro" id="IPR012132">
    <property type="entry name" value="GMC_OxRdtase"/>
</dbReference>
<comment type="caution">
    <text evidence="5">The sequence shown here is derived from an EMBL/GenBank/DDBJ whole genome shotgun (WGS) entry which is preliminary data.</text>
</comment>
<dbReference type="EMBL" id="MDYN01000028">
    <property type="protein sequence ID" value="OQD81353.1"/>
    <property type="molecule type" value="Genomic_DNA"/>
</dbReference>
<dbReference type="SUPFAM" id="SSF54373">
    <property type="entry name" value="FAD-linked reductases, C-terminal domain"/>
    <property type="match status" value="1"/>
</dbReference>
<organism evidence="5 6">
    <name type="scientific">Penicillium antarcticum</name>
    <dbReference type="NCBI Taxonomy" id="416450"/>
    <lineage>
        <taxon>Eukaryota</taxon>
        <taxon>Fungi</taxon>
        <taxon>Dikarya</taxon>
        <taxon>Ascomycota</taxon>
        <taxon>Pezizomycotina</taxon>
        <taxon>Eurotiomycetes</taxon>
        <taxon>Eurotiomycetidae</taxon>
        <taxon>Eurotiales</taxon>
        <taxon>Aspergillaceae</taxon>
        <taxon>Penicillium</taxon>
    </lineage>
</organism>
<keyword evidence="3" id="KW-0964">Secreted</keyword>
<keyword evidence="3" id="KW-0134">Cell wall</keyword>
<proteinExistence type="inferred from homology"/>
<gene>
    <name evidence="5" type="ORF">PENANT_c028G09716</name>
</gene>
<comment type="similarity">
    <text evidence="2">Belongs to the GMC oxidoreductase family.</text>
</comment>
<dbReference type="PANTHER" id="PTHR11552:SF147">
    <property type="entry name" value="CHOLINE DEHYDROGENASE, MITOCHONDRIAL"/>
    <property type="match status" value="1"/>
</dbReference>
<dbReference type="Gene3D" id="3.30.560.10">
    <property type="entry name" value="Glucose Oxidase, domain 3"/>
    <property type="match status" value="1"/>
</dbReference>
<dbReference type="InterPro" id="IPR007867">
    <property type="entry name" value="GMC_OxRtase_C"/>
</dbReference>
<evidence type="ECO:0000256" key="1">
    <source>
        <dbReference type="ARBA" id="ARBA00004191"/>
    </source>
</evidence>
<dbReference type="Pfam" id="PF05199">
    <property type="entry name" value="GMC_oxred_C"/>
    <property type="match status" value="1"/>
</dbReference>
<evidence type="ECO:0000313" key="6">
    <source>
        <dbReference type="Proteomes" id="UP000191672"/>
    </source>
</evidence>
<dbReference type="GO" id="GO:0016614">
    <property type="term" value="F:oxidoreductase activity, acting on CH-OH group of donors"/>
    <property type="evidence" value="ECO:0007669"/>
    <property type="project" value="InterPro"/>
</dbReference>